<organism evidence="5 6">
    <name type="scientific">Tripterygium wilfordii</name>
    <name type="common">Thunder God vine</name>
    <dbReference type="NCBI Taxonomy" id="458696"/>
    <lineage>
        <taxon>Eukaryota</taxon>
        <taxon>Viridiplantae</taxon>
        <taxon>Streptophyta</taxon>
        <taxon>Embryophyta</taxon>
        <taxon>Tracheophyta</taxon>
        <taxon>Spermatophyta</taxon>
        <taxon>Magnoliopsida</taxon>
        <taxon>eudicotyledons</taxon>
        <taxon>Gunneridae</taxon>
        <taxon>Pentapetalae</taxon>
        <taxon>rosids</taxon>
        <taxon>fabids</taxon>
        <taxon>Celastrales</taxon>
        <taxon>Celastraceae</taxon>
        <taxon>Tripterygium</taxon>
    </lineage>
</organism>
<proteinExistence type="inferred from homology"/>
<reference evidence="5 6" key="1">
    <citation type="journal article" date="2020" name="Nat. Commun.">
        <title>Genome of Tripterygium wilfordii and identification of cytochrome P450 involved in triptolide biosynthesis.</title>
        <authorList>
            <person name="Tu L."/>
            <person name="Su P."/>
            <person name="Zhang Z."/>
            <person name="Gao L."/>
            <person name="Wang J."/>
            <person name="Hu T."/>
            <person name="Zhou J."/>
            <person name="Zhang Y."/>
            <person name="Zhao Y."/>
            <person name="Liu Y."/>
            <person name="Song Y."/>
            <person name="Tong Y."/>
            <person name="Lu Y."/>
            <person name="Yang J."/>
            <person name="Xu C."/>
            <person name="Jia M."/>
            <person name="Peters R.J."/>
            <person name="Huang L."/>
            <person name="Gao W."/>
        </authorList>
    </citation>
    <scope>NUCLEOTIDE SEQUENCE [LARGE SCALE GENOMIC DNA]</scope>
    <source>
        <strain evidence="6">cv. XIE 37</strain>
        <tissue evidence="5">Leaf</tissue>
    </source>
</reference>
<dbReference type="PANTHER" id="PTHR13091:SF0">
    <property type="entry name" value="NONSENSE-MEDIATED MRNA DECAY FACTOR SMG8"/>
    <property type="match status" value="1"/>
</dbReference>
<protein>
    <recommendedName>
        <fullName evidence="3">Nonsense-mediated mRNA decay factor SMG8</fullName>
    </recommendedName>
</protein>
<feature type="region of interest" description="Disordered" evidence="4">
    <location>
        <begin position="1"/>
        <end position="47"/>
    </location>
</feature>
<dbReference type="PANTHER" id="PTHR13091">
    <property type="entry name" value="AMPLIFIED IN BREAST CANCER 2-RELATED"/>
    <property type="match status" value="1"/>
</dbReference>
<sequence>MDVPRPPSMRVLTRPPVPSPTPTHAPSPEATPSPATASPSLPQAQAQPRPLEGVVVVGFISWSPEHSSHLINRVIDCNVFGSGNLDEVLSIDTEEVKDWFKWRRISYYHDEEKGILFLQYCSTPCPALDGLAEADADTGFDSLLEDRQFEDLQGLLFMFSVSFWYISLVG</sequence>
<dbReference type="Proteomes" id="UP000593562">
    <property type="component" value="Unassembled WGS sequence"/>
</dbReference>
<evidence type="ECO:0000256" key="3">
    <source>
        <dbReference type="ARBA" id="ARBA00029509"/>
    </source>
</evidence>
<keyword evidence="2" id="KW-0866">Nonsense-mediated mRNA decay</keyword>
<feature type="compositionally biased region" description="Pro residues" evidence="4">
    <location>
        <begin position="15"/>
        <end position="31"/>
    </location>
</feature>
<dbReference type="InterPro" id="IPR019354">
    <property type="entry name" value="SMG8-like"/>
</dbReference>
<name>A0A7J7DFC9_TRIWF</name>
<evidence type="ECO:0000256" key="4">
    <source>
        <dbReference type="SAM" id="MobiDB-lite"/>
    </source>
</evidence>
<evidence type="ECO:0000313" key="6">
    <source>
        <dbReference type="Proteomes" id="UP000593562"/>
    </source>
</evidence>
<dbReference type="AlphaFoldDB" id="A0A7J7DFC9"/>
<evidence type="ECO:0000313" key="5">
    <source>
        <dbReference type="EMBL" id="KAF5744766.1"/>
    </source>
</evidence>
<evidence type="ECO:0000256" key="2">
    <source>
        <dbReference type="ARBA" id="ARBA00023161"/>
    </source>
</evidence>
<gene>
    <name evidence="5" type="ORF">HS088_TW07G00345</name>
</gene>
<comment type="caution">
    <text evidence="5">The sequence shown here is derived from an EMBL/GenBank/DDBJ whole genome shotgun (WGS) entry which is preliminary data.</text>
</comment>
<evidence type="ECO:0000256" key="1">
    <source>
        <dbReference type="ARBA" id="ARBA00006443"/>
    </source>
</evidence>
<keyword evidence="6" id="KW-1185">Reference proteome</keyword>
<dbReference type="InParanoid" id="A0A7J7DFC9"/>
<feature type="compositionally biased region" description="Low complexity" evidence="4">
    <location>
        <begin position="32"/>
        <end position="47"/>
    </location>
</feature>
<dbReference type="EMBL" id="JAAARO010000007">
    <property type="protein sequence ID" value="KAF5744766.1"/>
    <property type="molecule type" value="Genomic_DNA"/>
</dbReference>
<comment type="similarity">
    <text evidence="1">Belongs to the SMG8 family.</text>
</comment>
<accession>A0A7J7DFC9</accession>
<dbReference type="GO" id="GO:0000184">
    <property type="term" value="P:nuclear-transcribed mRNA catabolic process, nonsense-mediated decay"/>
    <property type="evidence" value="ECO:0007669"/>
    <property type="project" value="UniProtKB-KW"/>
</dbReference>